<sequence>MEVKWMLAYFLLSSSLVFGIATKVETSTEKAPPNPTKPASSNVTPTQKETAASTSTQAKHKEATPKTTAAPQPSAPRPSTDPIICGLKNNNSDFALPSLQCTLRHLPQNLTKNWNNYMEARGKNESDLLNDICEAGKNGTNPDFMANYTENDKAMIHDTSTLCRIRHTTKSECKIPNLIE</sequence>
<evidence type="ECO:0000256" key="1">
    <source>
        <dbReference type="SAM" id="MobiDB-lite"/>
    </source>
</evidence>
<evidence type="ECO:0000256" key="2">
    <source>
        <dbReference type="SAM" id="SignalP"/>
    </source>
</evidence>
<feature type="region of interest" description="Disordered" evidence="1">
    <location>
        <begin position="26"/>
        <end position="84"/>
    </location>
</feature>
<dbReference type="AlphaFoldDB" id="A0A147BGC3"/>
<dbReference type="EMBL" id="GEGO01005912">
    <property type="protein sequence ID" value="JAR89492.1"/>
    <property type="molecule type" value="Transcribed_RNA"/>
</dbReference>
<protein>
    <submittedName>
        <fullName evidence="3">Putative conserved secreted protein</fullName>
    </submittedName>
</protein>
<feature type="compositionally biased region" description="Polar residues" evidence="1">
    <location>
        <begin position="37"/>
        <end position="57"/>
    </location>
</feature>
<proteinExistence type="predicted"/>
<keyword evidence="2" id="KW-0732">Signal</keyword>
<feature type="signal peptide" evidence="2">
    <location>
        <begin position="1"/>
        <end position="21"/>
    </location>
</feature>
<name>A0A147BGC3_IXORI</name>
<feature type="chain" id="PRO_5007542253" evidence="2">
    <location>
        <begin position="22"/>
        <end position="180"/>
    </location>
</feature>
<accession>A0A147BGC3</accession>
<reference evidence="3" key="1">
    <citation type="journal article" date="2018" name="PLoS Negl. Trop. Dis.">
        <title>Sialome diversity of ticks revealed by RNAseq of single tick salivary glands.</title>
        <authorList>
            <person name="Perner J."/>
            <person name="Kropackova S."/>
            <person name="Kopacek P."/>
            <person name="Ribeiro J.M."/>
        </authorList>
    </citation>
    <scope>NUCLEOTIDE SEQUENCE</scope>
    <source>
        <strain evidence="3">Siblings of single egg batch collected in Ceske Budejovice</strain>
        <tissue evidence="3">Salivary glands</tissue>
    </source>
</reference>
<evidence type="ECO:0000313" key="3">
    <source>
        <dbReference type="EMBL" id="JAR89492.1"/>
    </source>
</evidence>
<organism evidence="3">
    <name type="scientific">Ixodes ricinus</name>
    <name type="common">Common tick</name>
    <name type="synonym">Acarus ricinus</name>
    <dbReference type="NCBI Taxonomy" id="34613"/>
    <lineage>
        <taxon>Eukaryota</taxon>
        <taxon>Metazoa</taxon>
        <taxon>Ecdysozoa</taxon>
        <taxon>Arthropoda</taxon>
        <taxon>Chelicerata</taxon>
        <taxon>Arachnida</taxon>
        <taxon>Acari</taxon>
        <taxon>Parasitiformes</taxon>
        <taxon>Ixodida</taxon>
        <taxon>Ixodoidea</taxon>
        <taxon>Ixodidae</taxon>
        <taxon>Ixodinae</taxon>
        <taxon>Ixodes</taxon>
    </lineage>
</organism>